<dbReference type="Pfam" id="PF05768">
    <property type="entry name" value="Glrx-like"/>
    <property type="match status" value="1"/>
</dbReference>
<reference evidence="1 2" key="1">
    <citation type="journal article" date="2006" name="Nat. Biotechnol.">
        <title>Genome sequence of the ubiquitous hydrocarbon-degrading marine bacterium Alcanivorax borkumensis.</title>
        <authorList>
            <person name="Schneiker S."/>
            <person name="Martins dos Santos V.A.P."/>
            <person name="Bartels D."/>
            <person name="Bekel T."/>
            <person name="Brecht M."/>
            <person name="Buhrmester J."/>
            <person name="Chernikova T.N."/>
            <person name="Denaro R."/>
            <person name="Ferrer M."/>
            <person name="Gertler C."/>
            <person name="Goesmann A."/>
            <person name="Golyshina O.V."/>
            <person name="Kaminski F."/>
            <person name="Khachane A.N."/>
            <person name="Lang S."/>
            <person name="Linke B."/>
            <person name="McHardy A.C."/>
            <person name="Meyer F."/>
            <person name="Nechitaylo T."/>
            <person name="Puehler A."/>
            <person name="Regenhardt D."/>
            <person name="Rupp O."/>
            <person name="Sabirova J.S."/>
            <person name="Selbitschka W."/>
            <person name="Yakimov M.M."/>
            <person name="Timmis K.N."/>
            <person name="Vorhoelter F.-J."/>
            <person name="Weidner S."/>
            <person name="Kaiser O."/>
            <person name="Golyshin P.N."/>
        </authorList>
    </citation>
    <scope>NUCLEOTIDE SEQUENCE [LARGE SCALE GENOMIC DNA]</scope>
    <source>
        <strain evidence="2">ATCC 700651 / DSM 11573 / NCIMB 13689 / SK2</strain>
    </source>
</reference>
<dbReference type="OrthoDB" id="8537427at2"/>
<dbReference type="KEGG" id="abo:ABO_1006"/>
<accession>Q0VQU4</accession>
<dbReference type="eggNOG" id="COG0695">
    <property type="taxonomic scope" value="Bacteria"/>
</dbReference>
<proteinExistence type="predicted"/>
<evidence type="ECO:0000313" key="1">
    <source>
        <dbReference type="EMBL" id="CAL16454.1"/>
    </source>
</evidence>
<dbReference type="InterPro" id="IPR008554">
    <property type="entry name" value="Glutaredoxin-like"/>
</dbReference>
<organism evidence="1 2">
    <name type="scientific">Alcanivorax borkumensis (strain ATCC 700651 / DSM 11573 / NCIMB 13689 / SK2)</name>
    <dbReference type="NCBI Taxonomy" id="393595"/>
    <lineage>
        <taxon>Bacteria</taxon>
        <taxon>Pseudomonadati</taxon>
        <taxon>Pseudomonadota</taxon>
        <taxon>Gammaproteobacteria</taxon>
        <taxon>Oceanospirillales</taxon>
        <taxon>Alcanivoracaceae</taxon>
        <taxon>Alcanivorax</taxon>
    </lineage>
</organism>
<dbReference type="Proteomes" id="UP000008871">
    <property type="component" value="Chromosome"/>
</dbReference>
<sequence>MTVLLYTTLGCHLCDQARELVAMVRPDLEITLVDIAEDDTLIEQYGERIPVFMREGQELAWPFGLLDVQQFLC</sequence>
<dbReference type="EMBL" id="AM286690">
    <property type="protein sequence ID" value="CAL16454.1"/>
    <property type="molecule type" value="Genomic_DNA"/>
</dbReference>
<evidence type="ECO:0000313" key="2">
    <source>
        <dbReference type="Proteomes" id="UP000008871"/>
    </source>
</evidence>
<dbReference type="InterPro" id="IPR036249">
    <property type="entry name" value="Thioredoxin-like_sf"/>
</dbReference>
<dbReference type="SUPFAM" id="SSF52833">
    <property type="entry name" value="Thioredoxin-like"/>
    <property type="match status" value="1"/>
</dbReference>
<dbReference type="STRING" id="393595.ABO_1006"/>
<dbReference type="HOGENOM" id="CLU_125054_4_2_6"/>
<protein>
    <recommendedName>
        <fullName evidence="3">Glutaredoxin family protein</fullName>
    </recommendedName>
</protein>
<evidence type="ECO:0008006" key="3">
    <source>
        <dbReference type="Google" id="ProtNLM"/>
    </source>
</evidence>
<dbReference type="Gene3D" id="3.40.30.10">
    <property type="entry name" value="Glutaredoxin"/>
    <property type="match status" value="1"/>
</dbReference>
<dbReference type="RefSeq" id="WP_011588290.1">
    <property type="nucleotide sequence ID" value="NC_008260.1"/>
</dbReference>
<keyword evidence="2" id="KW-1185">Reference proteome</keyword>
<name>Q0VQU4_ALCBS</name>
<gene>
    <name evidence="1" type="ordered locus">ABO_1006</name>
</gene>
<dbReference type="AlphaFoldDB" id="Q0VQU4"/>